<evidence type="ECO:0000313" key="2">
    <source>
        <dbReference type="Proteomes" id="UP001220530"/>
    </source>
</evidence>
<reference evidence="1 2" key="1">
    <citation type="submission" date="2023-02" db="EMBL/GenBank/DDBJ databases">
        <title>Devosia algicola sp. nov., isolated from the phycosphere of marine algae.</title>
        <authorList>
            <person name="Kim J.M."/>
            <person name="Lee J.K."/>
            <person name="Choi B.J."/>
            <person name="Bayburt H."/>
            <person name="Jeon C.O."/>
        </authorList>
    </citation>
    <scope>NUCLEOTIDE SEQUENCE [LARGE SCALE GENOMIC DNA]</scope>
    <source>
        <strain evidence="1 2">G20-9</strain>
    </source>
</reference>
<protein>
    <submittedName>
        <fullName evidence="1">Uncharacterized protein</fullName>
    </submittedName>
</protein>
<keyword evidence="2" id="KW-1185">Reference proteome</keyword>
<dbReference type="RefSeq" id="WP_282220329.1">
    <property type="nucleotide sequence ID" value="NZ_CP118246.1"/>
</dbReference>
<accession>A0ABY7YRW1</accession>
<evidence type="ECO:0000313" key="1">
    <source>
        <dbReference type="EMBL" id="WDR03942.1"/>
    </source>
</evidence>
<name>A0ABY7YRW1_9HYPH</name>
<gene>
    <name evidence="1" type="ORF">PSQ19_07935</name>
</gene>
<dbReference type="EMBL" id="CP118246">
    <property type="protein sequence ID" value="WDR03942.1"/>
    <property type="molecule type" value="Genomic_DNA"/>
</dbReference>
<sequence>MAVVGKYTLGVTVMPEYVQSEGAEAVLDRLVGGLGANQLTTSPYVAAQTQPGEGLREPPADAGAGAVRILDRPLWGANAVFMRASPSFVPDDRLYANIGYAPQPADDLTRREGHLVGDFVSLAKKRGVEVYLQIMAAIPPCLRVQFGGPSATDEPMLPDGRILPQRVDKNASLAARGVRDYMRALIVDLSRHYPDVDAFKFDWPEYPPYHFLALFADYNPQVRPYAVALGLDFDPLAEAMSGLLEKILGGNLPDLGLGGATDFDEALAKLTHYCPAVADHLALRTHLVERYAAFLRQCVDEASGGTKKVILQGFPTPWDQLSGFAVKPLSRHAHGLAVKFYTMHWPMMLANYASHLVPATPDQDMAIAAKLSQLFLARSRGYEKTGDFIYPEPGQGHGITAASIATKLAPMQAAATVPIAGISHAYGPISDVVDRFKAVWDASGRHAEINRYCYMSDAKIDALAAVVSGSI</sequence>
<dbReference type="Proteomes" id="UP001220530">
    <property type="component" value="Chromosome"/>
</dbReference>
<organism evidence="1 2">
    <name type="scientific">Devosia algicola</name>
    <dbReference type="NCBI Taxonomy" id="3026418"/>
    <lineage>
        <taxon>Bacteria</taxon>
        <taxon>Pseudomonadati</taxon>
        <taxon>Pseudomonadota</taxon>
        <taxon>Alphaproteobacteria</taxon>
        <taxon>Hyphomicrobiales</taxon>
        <taxon>Devosiaceae</taxon>
        <taxon>Devosia</taxon>
    </lineage>
</organism>
<proteinExistence type="predicted"/>